<dbReference type="GO" id="GO:0003677">
    <property type="term" value="F:DNA binding"/>
    <property type="evidence" value="ECO:0007669"/>
    <property type="project" value="UniProtKB-KW"/>
</dbReference>
<dbReference type="KEGG" id="cfer:D4Z93_04945"/>
<evidence type="ECO:0000256" key="3">
    <source>
        <dbReference type="ARBA" id="ARBA00023163"/>
    </source>
</evidence>
<dbReference type="Proteomes" id="UP000266301">
    <property type="component" value="Chromosome"/>
</dbReference>
<dbReference type="AlphaFoldDB" id="A0A386H2U9"/>
<dbReference type="GO" id="GO:0003700">
    <property type="term" value="F:DNA-binding transcription factor activity"/>
    <property type="evidence" value="ECO:0007669"/>
    <property type="project" value="InterPro"/>
</dbReference>
<sequence length="131" mass="14997">MLMRLDFESDTPIYIQLKREIIYGIATGQLKEGDSLPSVRHMAEDIGVNMHTVNKTYNLLKADGFVTIDRRKGAIISNISKKPSLDYIENLKQDMKYTIAEAVCKGIDKEDFLKECNELFKIYLGGVKYEK</sequence>
<dbReference type="RefSeq" id="WP_119970910.1">
    <property type="nucleotide sequence ID" value="NZ_CP032416.1"/>
</dbReference>
<dbReference type="PANTHER" id="PTHR38445:SF12">
    <property type="entry name" value="GNTR-FAMILY TRANSCRIPTIONAL REGULATOR"/>
    <property type="match status" value="1"/>
</dbReference>
<dbReference type="EMBL" id="CP032416">
    <property type="protein sequence ID" value="AYD39898.1"/>
    <property type="molecule type" value="Genomic_DNA"/>
</dbReference>
<dbReference type="Gene3D" id="1.10.10.10">
    <property type="entry name" value="Winged helix-like DNA-binding domain superfamily/Winged helix DNA-binding domain"/>
    <property type="match status" value="1"/>
</dbReference>
<evidence type="ECO:0000313" key="5">
    <source>
        <dbReference type="EMBL" id="AYD39898.1"/>
    </source>
</evidence>
<gene>
    <name evidence="5" type="ORF">D4Z93_04945</name>
</gene>
<dbReference type="CDD" id="cd07377">
    <property type="entry name" value="WHTH_GntR"/>
    <property type="match status" value="1"/>
</dbReference>
<name>A0A386H2U9_9CLOT</name>
<dbReference type="OrthoDB" id="9802328at2"/>
<evidence type="ECO:0000259" key="4">
    <source>
        <dbReference type="PROSITE" id="PS50949"/>
    </source>
</evidence>
<evidence type="ECO:0000256" key="1">
    <source>
        <dbReference type="ARBA" id="ARBA00023015"/>
    </source>
</evidence>
<dbReference type="InterPro" id="IPR036390">
    <property type="entry name" value="WH_DNA-bd_sf"/>
</dbReference>
<evidence type="ECO:0000313" key="6">
    <source>
        <dbReference type="Proteomes" id="UP000266301"/>
    </source>
</evidence>
<organism evidence="5 6">
    <name type="scientific">Clostridium fermenticellae</name>
    <dbReference type="NCBI Taxonomy" id="2068654"/>
    <lineage>
        <taxon>Bacteria</taxon>
        <taxon>Bacillati</taxon>
        <taxon>Bacillota</taxon>
        <taxon>Clostridia</taxon>
        <taxon>Eubacteriales</taxon>
        <taxon>Clostridiaceae</taxon>
        <taxon>Clostridium</taxon>
    </lineage>
</organism>
<reference evidence="5 6" key="1">
    <citation type="journal article" date="2019" name="Int. J. Syst. Evol. Microbiol.">
        <title>Clostridium fermenticellae sp. nov., isolated from the mud in a fermentation cellar for the production of the Chinese liquor, baijiu.</title>
        <authorList>
            <person name="Xu P.X."/>
            <person name="Chai L.J."/>
            <person name="Qiu T."/>
            <person name="Zhang X.J."/>
            <person name="Lu Z.M."/>
            <person name="Xiao C."/>
            <person name="Wang S.T."/>
            <person name="Shen C.H."/>
            <person name="Shi J.S."/>
            <person name="Xu Z.H."/>
        </authorList>
    </citation>
    <scope>NUCLEOTIDE SEQUENCE [LARGE SCALE GENOMIC DNA]</scope>
    <source>
        <strain evidence="5 6">JN500901</strain>
    </source>
</reference>
<dbReference type="InterPro" id="IPR000524">
    <property type="entry name" value="Tscrpt_reg_HTH_GntR"/>
</dbReference>
<dbReference type="PROSITE" id="PS50949">
    <property type="entry name" value="HTH_GNTR"/>
    <property type="match status" value="1"/>
</dbReference>
<dbReference type="PANTHER" id="PTHR38445">
    <property type="entry name" value="HTH-TYPE TRANSCRIPTIONAL REPRESSOR YTRA"/>
    <property type="match status" value="1"/>
</dbReference>
<feature type="domain" description="HTH gntR-type" evidence="4">
    <location>
        <begin position="11"/>
        <end position="79"/>
    </location>
</feature>
<protein>
    <submittedName>
        <fullName evidence="5">GntR family transcriptional regulator</fullName>
    </submittedName>
</protein>
<dbReference type="SUPFAM" id="SSF46785">
    <property type="entry name" value="Winged helix' DNA-binding domain"/>
    <property type="match status" value="1"/>
</dbReference>
<keyword evidence="1" id="KW-0805">Transcription regulation</keyword>
<accession>A0A386H2U9</accession>
<keyword evidence="6" id="KW-1185">Reference proteome</keyword>
<keyword evidence="3" id="KW-0804">Transcription</keyword>
<keyword evidence="2" id="KW-0238">DNA-binding</keyword>
<dbReference type="Pfam" id="PF00392">
    <property type="entry name" value="GntR"/>
    <property type="match status" value="1"/>
</dbReference>
<proteinExistence type="predicted"/>
<evidence type="ECO:0000256" key="2">
    <source>
        <dbReference type="ARBA" id="ARBA00023125"/>
    </source>
</evidence>
<dbReference type="SMART" id="SM00345">
    <property type="entry name" value="HTH_GNTR"/>
    <property type="match status" value="1"/>
</dbReference>
<dbReference type="InterPro" id="IPR036388">
    <property type="entry name" value="WH-like_DNA-bd_sf"/>
</dbReference>